<comment type="caution">
    <text evidence="3">The sequence shown here is derived from an EMBL/GenBank/DDBJ whole genome shotgun (WGS) entry which is preliminary data.</text>
</comment>
<evidence type="ECO:0000313" key="3">
    <source>
        <dbReference type="EMBL" id="KAK5819698.1"/>
    </source>
</evidence>
<dbReference type="Proteomes" id="UP001358586">
    <property type="component" value="Chromosome 7"/>
</dbReference>
<feature type="domain" description="Retrotransposon gag" evidence="2">
    <location>
        <begin position="100"/>
        <end position="160"/>
    </location>
</feature>
<proteinExistence type="predicted"/>
<dbReference type="Pfam" id="PF03732">
    <property type="entry name" value="Retrotrans_gag"/>
    <property type="match status" value="1"/>
</dbReference>
<evidence type="ECO:0000313" key="4">
    <source>
        <dbReference type="Proteomes" id="UP001358586"/>
    </source>
</evidence>
<protein>
    <recommendedName>
        <fullName evidence="2">Retrotransposon gag domain-containing protein</fullName>
    </recommendedName>
</protein>
<keyword evidence="4" id="KW-1185">Reference proteome</keyword>
<dbReference type="InterPro" id="IPR005162">
    <property type="entry name" value="Retrotrans_gag_dom"/>
</dbReference>
<accession>A0ABR0PER8</accession>
<organism evidence="3 4">
    <name type="scientific">Gossypium arboreum</name>
    <name type="common">Tree cotton</name>
    <name type="synonym">Gossypium nanking</name>
    <dbReference type="NCBI Taxonomy" id="29729"/>
    <lineage>
        <taxon>Eukaryota</taxon>
        <taxon>Viridiplantae</taxon>
        <taxon>Streptophyta</taxon>
        <taxon>Embryophyta</taxon>
        <taxon>Tracheophyta</taxon>
        <taxon>Spermatophyta</taxon>
        <taxon>Magnoliopsida</taxon>
        <taxon>eudicotyledons</taxon>
        <taxon>Gunneridae</taxon>
        <taxon>Pentapetalae</taxon>
        <taxon>rosids</taxon>
        <taxon>malvids</taxon>
        <taxon>Malvales</taxon>
        <taxon>Malvaceae</taxon>
        <taxon>Malvoideae</taxon>
        <taxon>Gossypium</taxon>
    </lineage>
</organism>
<feature type="region of interest" description="Disordered" evidence="1">
    <location>
        <begin position="1"/>
        <end position="20"/>
    </location>
</feature>
<gene>
    <name evidence="3" type="ORF">PVK06_024721</name>
</gene>
<reference evidence="3 4" key="1">
    <citation type="submission" date="2023-03" db="EMBL/GenBank/DDBJ databases">
        <title>WGS of Gossypium arboreum.</title>
        <authorList>
            <person name="Yu D."/>
        </authorList>
    </citation>
    <scope>NUCLEOTIDE SEQUENCE [LARGE SCALE GENOMIC DNA]</scope>
    <source>
        <tissue evidence="3">Leaf</tissue>
    </source>
</reference>
<dbReference type="PANTHER" id="PTHR33223">
    <property type="entry name" value="CCHC-TYPE DOMAIN-CONTAINING PROTEIN"/>
    <property type="match status" value="1"/>
</dbReference>
<dbReference type="EMBL" id="JARKNE010000007">
    <property type="protein sequence ID" value="KAK5819698.1"/>
    <property type="molecule type" value="Genomic_DNA"/>
</dbReference>
<evidence type="ECO:0000259" key="2">
    <source>
        <dbReference type="Pfam" id="PF03732"/>
    </source>
</evidence>
<sequence>MTNNQNNQLPPMVAANPTNLNPAPRTMYDYALTGAESCIVRPTIFVNNFKLKPNTIKMIQQFVLFDGLQDDDPNTHLANFLEVYDTFKINGVFYDAIHLRLFHFSLRNKAKQWLNSLPRGLITTWDQMTEKFLLKYFPPTKTTKLRNDISSFIQMDLETLYDA</sequence>
<name>A0ABR0PER8_GOSAR</name>
<evidence type="ECO:0000256" key="1">
    <source>
        <dbReference type="SAM" id="MobiDB-lite"/>
    </source>
</evidence>
<dbReference type="PANTHER" id="PTHR33223:SF11">
    <property type="entry name" value="ELEMENT PROTEIN, PUTATIVE-RELATED"/>
    <property type="match status" value="1"/>
</dbReference>